<keyword evidence="1" id="KW-0812">Transmembrane</keyword>
<protein>
    <recommendedName>
        <fullName evidence="4">DUF4190 domain-containing protein</fullName>
    </recommendedName>
</protein>
<organism evidence="2 3">
    <name type="scientific">Actinoallomurus iriomotensis</name>
    <dbReference type="NCBI Taxonomy" id="478107"/>
    <lineage>
        <taxon>Bacteria</taxon>
        <taxon>Bacillati</taxon>
        <taxon>Actinomycetota</taxon>
        <taxon>Actinomycetes</taxon>
        <taxon>Streptosporangiales</taxon>
        <taxon>Thermomonosporaceae</taxon>
        <taxon>Actinoallomurus</taxon>
    </lineage>
</organism>
<dbReference type="EMBL" id="BSTJ01000009">
    <property type="protein sequence ID" value="GLY78712.1"/>
    <property type="molecule type" value="Genomic_DNA"/>
</dbReference>
<evidence type="ECO:0000313" key="2">
    <source>
        <dbReference type="EMBL" id="GLY78712.1"/>
    </source>
</evidence>
<feature type="transmembrane region" description="Helical" evidence="1">
    <location>
        <begin position="20"/>
        <end position="53"/>
    </location>
</feature>
<evidence type="ECO:0000313" key="3">
    <source>
        <dbReference type="Proteomes" id="UP001165135"/>
    </source>
</evidence>
<accession>A0A9W6VTP2</accession>
<sequence length="136" mass="14271">MAYRPVGYPPRQHRGIGAAALVLGIAALVTLVLCGFGVVVAVAGIIVGIIAVVRDNGRGMAVTGLVLSSLALLIAIAAGVWFFSRVAPCSDRSRYPTKADRDHCLEHRVPFFRATETPVPGQRQRAGVGPADGTRP</sequence>
<evidence type="ECO:0008006" key="4">
    <source>
        <dbReference type="Google" id="ProtNLM"/>
    </source>
</evidence>
<reference evidence="2" key="1">
    <citation type="submission" date="2023-03" db="EMBL/GenBank/DDBJ databases">
        <title>Actinoallomurus iriomotensis NBRC 103681.</title>
        <authorList>
            <person name="Ichikawa N."/>
            <person name="Sato H."/>
            <person name="Tonouchi N."/>
        </authorList>
    </citation>
    <scope>NUCLEOTIDE SEQUENCE</scope>
    <source>
        <strain evidence="2">NBRC 103681</strain>
    </source>
</reference>
<name>A0A9W6VTP2_9ACTN</name>
<evidence type="ECO:0000256" key="1">
    <source>
        <dbReference type="SAM" id="Phobius"/>
    </source>
</evidence>
<gene>
    <name evidence="2" type="ORF">Airi01_069790</name>
</gene>
<keyword evidence="1" id="KW-0472">Membrane</keyword>
<keyword evidence="1" id="KW-1133">Transmembrane helix</keyword>
<proteinExistence type="predicted"/>
<dbReference type="AlphaFoldDB" id="A0A9W6VTP2"/>
<dbReference type="Proteomes" id="UP001165135">
    <property type="component" value="Unassembled WGS sequence"/>
</dbReference>
<feature type="transmembrane region" description="Helical" evidence="1">
    <location>
        <begin position="59"/>
        <end position="84"/>
    </location>
</feature>
<dbReference type="RefSeq" id="WP_285629552.1">
    <property type="nucleotide sequence ID" value="NZ_BSTJ01000009.1"/>
</dbReference>
<comment type="caution">
    <text evidence="2">The sequence shown here is derived from an EMBL/GenBank/DDBJ whole genome shotgun (WGS) entry which is preliminary data.</text>
</comment>